<evidence type="ECO:0000313" key="2">
    <source>
        <dbReference type="EMBL" id="URD73504.1"/>
    </source>
</evidence>
<accession>A0A9E7EAF9</accession>
<reference evidence="2" key="1">
    <citation type="submission" date="2022-05" db="EMBL/GenBank/DDBJ databases">
        <title>The Musa troglodytarum L. genome provides insights into the mechanism of non-climacteric behaviour and enrichment of carotenoids.</title>
        <authorList>
            <person name="Wang J."/>
        </authorList>
    </citation>
    <scope>NUCLEOTIDE SEQUENCE</scope>
    <source>
        <tissue evidence="2">Leaf</tissue>
    </source>
</reference>
<protein>
    <submittedName>
        <fullName evidence="2">Uncharacterized protein</fullName>
    </submittedName>
</protein>
<proteinExistence type="predicted"/>
<feature type="region of interest" description="Disordered" evidence="1">
    <location>
        <begin position="159"/>
        <end position="188"/>
    </location>
</feature>
<dbReference type="Proteomes" id="UP001055439">
    <property type="component" value="Chromosome 1"/>
</dbReference>
<dbReference type="PANTHER" id="PTHR34779">
    <property type="entry name" value="OS09G0542900 PROTEIN"/>
    <property type="match status" value="1"/>
</dbReference>
<dbReference type="OrthoDB" id="1926132at2759"/>
<dbReference type="InterPro" id="IPR038796">
    <property type="entry name" value="At1g76070-like"/>
</dbReference>
<feature type="region of interest" description="Disordered" evidence="1">
    <location>
        <begin position="69"/>
        <end position="88"/>
    </location>
</feature>
<evidence type="ECO:0000313" key="3">
    <source>
        <dbReference type="Proteomes" id="UP001055439"/>
    </source>
</evidence>
<organism evidence="2 3">
    <name type="scientific">Musa troglodytarum</name>
    <name type="common">fe'i banana</name>
    <dbReference type="NCBI Taxonomy" id="320322"/>
    <lineage>
        <taxon>Eukaryota</taxon>
        <taxon>Viridiplantae</taxon>
        <taxon>Streptophyta</taxon>
        <taxon>Embryophyta</taxon>
        <taxon>Tracheophyta</taxon>
        <taxon>Spermatophyta</taxon>
        <taxon>Magnoliopsida</taxon>
        <taxon>Liliopsida</taxon>
        <taxon>Zingiberales</taxon>
        <taxon>Musaceae</taxon>
        <taxon>Musa</taxon>
    </lineage>
</organism>
<name>A0A9E7EAF9_9LILI</name>
<dbReference type="AlphaFoldDB" id="A0A9E7EAF9"/>
<gene>
    <name evidence="2" type="ORF">MUK42_09859</name>
</gene>
<sequence length="247" mass="27421">MAGSWRWPLLSISSIDHSHRRPSSSSHHHRRLLLHSYRNCHIIQTHTAFVLYMEKPDRSIITFLPKLATGRENPTKPRAHGQSRSFSGPITASIVPMEARRKQERRGGFEAPREPTSPKVTCMGQIKLEKMTAGCCRKPPPPGRKWKLASFIRQIFRRPKVGPAGGGGKSRPPVSAPPSLVGMRRSAGGRNSLGDFDWRKAAEAEEVIIAHSAPIMVGGRVVAVGPRKVASLWKRRTSARLTTLQLN</sequence>
<evidence type="ECO:0000256" key="1">
    <source>
        <dbReference type="SAM" id="MobiDB-lite"/>
    </source>
</evidence>
<dbReference type="PANTHER" id="PTHR34779:SF1">
    <property type="entry name" value="OS09G0542900 PROTEIN"/>
    <property type="match status" value="1"/>
</dbReference>
<dbReference type="EMBL" id="CP097502">
    <property type="protein sequence ID" value="URD73504.1"/>
    <property type="molecule type" value="Genomic_DNA"/>
</dbReference>
<keyword evidence="3" id="KW-1185">Reference proteome</keyword>